<organism evidence="2 3">
    <name type="scientific">Candidatus Protofrankia californiensis</name>
    <dbReference type="NCBI Taxonomy" id="1839754"/>
    <lineage>
        <taxon>Bacteria</taxon>
        <taxon>Bacillati</taxon>
        <taxon>Actinomycetota</taxon>
        <taxon>Actinomycetes</taxon>
        <taxon>Frankiales</taxon>
        <taxon>Frankiaceae</taxon>
        <taxon>Protofrankia</taxon>
    </lineage>
</organism>
<dbReference type="AlphaFoldDB" id="A0A1C3NZ60"/>
<reference evidence="3" key="1">
    <citation type="submission" date="2016-02" db="EMBL/GenBank/DDBJ databases">
        <authorList>
            <person name="Wibberg D."/>
        </authorList>
    </citation>
    <scope>NUCLEOTIDE SEQUENCE [LARGE SCALE GENOMIC DNA]</scope>
</reference>
<gene>
    <name evidence="2" type="ORF">FDG2_3216</name>
</gene>
<name>A0A1C3NZ60_9ACTN</name>
<evidence type="ECO:0000313" key="2">
    <source>
        <dbReference type="EMBL" id="SBW22849.1"/>
    </source>
</evidence>
<keyword evidence="1" id="KW-0812">Transmembrane</keyword>
<evidence type="ECO:0000313" key="3">
    <source>
        <dbReference type="Proteomes" id="UP000199013"/>
    </source>
</evidence>
<accession>A0A1C3NZ60</accession>
<proteinExistence type="predicted"/>
<feature type="transmembrane region" description="Helical" evidence="1">
    <location>
        <begin position="49"/>
        <end position="69"/>
    </location>
</feature>
<keyword evidence="1" id="KW-0472">Membrane</keyword>
<protein>
    <submittedName>
        <fullName evidence="2">Uncharacterized protein</fullName>
    </submittedName>
</protein>
<keyword evidence="3" id="KW-1185">Reference proteome</keyword>
<dbReference type="EMBL" id="FLUV01001356">
    <property type="protein sequence ID" value="SBW22849.1"/>
    <property type="molecule type" value="Genomic_DNA"/>
</dbReference>
<keyword evidence="1" id="KW-1133">Transmembrane helix</keyword>
<evidence type="ECO:0000256" key="1">
    <source>
        <dbReference type="SAM" id="Phobius"/>
    </source>
</evidence>
<dbReference type="Proteomes" id="UP000199013">
    <property type="component" value="Unassembled WGS sequence"/>
</dbReference>
<sequence>MTAAILQLVFAAAFFGIGRWGRRHAAELVPTSLSAEGQAKKERSLRRGAWSCQIIAVFFVLLGVVGPILSS</sequence>